<gene>
    <name evidence="2" type="ORF">EEW87_015805</name>
</gene>
<evidence type="ECO:0000313" key="2">
    <source>
        <dbReference type="EMBL" id="QFQ31481.1"/>
    </source>
</evidence>
<protein>
    <submittedName>
        <fullName evidence="2">Uncharacterized protein</fullName>
    </submittedName>
</protein>
<feature type="compositionally biased region" description="Basic and acidic residues" evidence="1">
    <location>
        <begin position="40"/>
        <end position="61"/>
    </location>
</feature>
<dbReference type="Proteomes" id="UP000271708">
    <property type="component" value="Chromosome"/>
</dbReference>
<evidence type="ECO:0000313" key="3">
    <source>
        <dbReference type="Proteomes" id="UP000271708"/>
    </source>
</evidence>
<dbReference type="RefSeq" id="WP_148041613.1">
    <property type="nucleotide sequence ID" value="NZ_CP044548.2"/>
</dbReference>
<dbReference type="OrthoDB" id="4871889at2"/>
<dbReference type="GeneID" id="59162655"/>
<proteinExistence type="predicted"/>
<reference evidence="2 3" key="1">
    <citation type="submission" date="2019-09" db="EMBL/GenBank/DDBJ databases">
        <title>Complete Genome Sequence of Janibacter melonis M714 with both human health impact and industrial applications.</title>
        <authorList>
            <person name="Jin M."/>
            <person name="Zhao Q.R."/>
        </authorList>
    </citation>
    <scope>NUCLEOTIDE SEQUENCE [LARGE SCALE GENOMIC DNA]</scope>
    <source>
        <strain evidence="2 3">M714</strain>
    </source>
</reference>
<feature type="region of interest" description="Disordered" evidence="1">
    <location>
        <begin position="1"/>
        <end position="244"/>
    </location>
</feature>
<feature type="compositionally biased region" description="Low complexity" evidence="1">
    <location>
        <begin position="86"/>
        <end position="111"/>
    </location>
</feature>
<organism evidence="2 3">
    <name type="scientific">Janibacter melonis</name>
    <dbReference type="NCBI Taxonomy" id="262209"/>
    <lineage>
        <taxon>Bacteria</taxon>
        <taxon>Bacillati</taxon>
        <taxon>Actinomycetota</taxon>
        <taxon>Actinomycetes</taxon>
        <taxon>Micrococcales</taxon>
        <taxon>Intrasporangiaceae</taxon>
        <taxon>Janibacter</taxon>
    </lineage>
</organism>
<sequence>MSEQDAREQSTGSTPAPADPALDAGVRTDDDGPVDPQEQVEERLQQIEDEQRDHEPRHGGGEDEGADEPGVTGRGVDERGADDEAATASGAGDAEAEAASGPEGAAAPPTSRASGDDDADDDAGDDPRVESDEDRRAREEAFAAEHDPDDHDVAAGEEFRQAGDWTAETGKLTEDDVTSGEDDPGTEAQGSAQHDDTPHDGTQHEDTQHGEQERGVDGRRVSSVEEIRDGGYGVGSAAPLDDGAVPLDHTVKAWEDTRTYLVPGEEGYDGADPHVWFLDDRSAERAGFDHAG</sequence>
<feature type="compositionally biased region" description="Acidic residues" evidence="1">
    <location>
        <begin position="175"/>
        <end position="185"/>
    </location>
</feature>
<dbReference type="AlphaFoldDB" id="A0A5P8FQJ2"/>
<evidence type="ECO:0000256" key="1">
    <source>
        <dbReference type="SAM" id="MobiDB-lite"/>
    </source>
</evidence>
<feature type="compositionally biased region" description="Basic and acidic residues" evidence="1">
    <location>
        <begin position="193"/>
        <end position="229"/>
    </location>
</feature>
<dbReference type="KEGG" id="jme:EEW87_015805"/>
<feature type="compositionally biased region" description="Basic and acidic residues" evidence="1">
    <location>
        <begin position="125"/>
        <end position="161"/>
    </location>
</feature>
<dbReference type="EMBL" id="CP044548">
    <property type="protein sequence ID" value="QFQ31481.1"/>
    <property type="molecule type" value="Genomic_DNA"/>
</dbReference>
<accession>A0A5P8FQJ2</accession>
<name>A0A5P8FQJ2_9MICO</name>